<accession>A0ABV0NN05</accession>
<feature type="region of interest" description="Disordered" evidence="1">
    <location>
        <begin position="17"/>
        <end position="39"/>
    </location>
</feature>
<dbReference type="Proteomes" id="UP001476798">
    <property type="component" value="Unassembled WGS sequence"/>
</dbReference>
<evidence type="ECO:0000313" key="3">
    <source>
        <dbReference type="Proteomes" id="UP001476798"/>
    </source>
</evidence>
<sequence length="140" mass="15928">MCFFEMDQAERMAQELNRSGNDDEAGLFSDSQSEGDQVEEIDDRDCITLENVPTFQLKLTQDEVAKMLEHEISEAIAITTFEEDSKMEKICNFDCSCYGRKKENSSLGSQSRFSRAHVKHTDGFFSSRKGVAGHENHWTS</sequence>
<evidence type="ECO:0000256" key="1">
    <source>
        <dbReference type="SAM" id="MobiDB-lite"/>
    </source>
</evidence>
<keyword evidence="3" id="KW-1185">Reference proteome</keyword>
<name>A0ABV0NN05_9TELE</name>
<gene>
    <name evidence="2" type="ORF">GOODEAATRI_025123</name>
</gene>
<organism evidence="2 3">
    <name type="scientific">Goodea atripinnis</name>
    <dbReference type="NCBI Taxonomy" id="208336"/>
    <lineage>
        <taxon>Eukaryota</taxon>
        <taxon>Metazoa</taxon>
        <taxon>Chordata</taxon>
        <taxon>Craniata</taxon>
        <taxon>Vertebrata</taxon>
        <taxon>Euteleostomi</taxon>
        <taxon>Actinopterygii</taxon>
        <taxon>Neopterygii</taxon>
        <taxon>Teleostei</taxon>
        <taxon>Neoteleostei</taxon>
        <taxon>Acanthomorphata</taxon>
        <taxon>Ovalentaria</taxon>
        <taxon>Atherinomorphae</taxon>
        <taxon>Cyprinodontiformes</taxon>
        <taxon>Goodeidae</taxon>
        <taxon>Goodea</taxon>
    </lineage>
</organism>
<comment type="caution">
    <text evidence="2">The sequence shown here is derived from an EMBL/GenBank/DDBJ whole genome shotgun (WGS) entry which is preliminary data.</text>
</comment>
<dbReference type="EMBL" id="JAHRIO010042890">
    <property type="protein sequence ID" value="MEQ2172802.1"/>
    <property type="molecule type" value="Genomic_DNA"/>
</dbReference>
<protein>
    <submittedName>
        <fullName evidence="2">Uncharacterized protein</fullName>
    </submittedName>
</protein>
<reference evidence="2 3" key="1">
    <citation type="submission" date="2021-06" db="EMBL/GenBank/DDBJ databases">
        <authorList>
            <person name="Palmer J.M."/>
        </authorList>
    </citation>
    <scope>NUCLEOTIDE SEQUENCE [LARGE SCALE GENOMIC DNA]</scope>
    <source>
        <strain evidence="2 3">GA_2019</strain>
        <tissue evidence="2">Muscle</tissue>
    </source>
</reference>
<evidence type="ECO:0000313" key="2">
    <source>
        <dbReference type="EMBL" id="MEQ2172802.1"/>
    </source>
</evidence>
<proteinExistence type="predicted"/>